<evidence type="ECO:0000313" key="2">
    <source>
        <dbReference type="EMBL" id="VDK64417.1"/>
    </source>
</evidence>
<dbReference type="EMBL" id="UYRV01018225">
    <property type="protein sequence ID" value="VDK64417.1"/>
    <property type="molecule type" value="Genomic_DNA"/>
</dbReference>
<reference evidence="2 3" key="1">
    <citation type="submission" date="2018-11" db="EMBL/GenBank/DDBJ databases">
        <authorList>
            <consortium name="Pathogen Informatics"/>
        </authorList>
    </citation>
    <scope>NUCLEOTIDE SEQUENCE [LARGE SCALE GENOMIC DNA]</scope>
</reference>
<organism evidence="2 3">
    <name type="scientific">Cylicostephanus goldi</name>
    <name type="common">Nematode worm</name>
    <dbReference type="NCBI Taxonomy" id="71465"/>
    <lineage>
        <taxon>Eukaryota</taxon>
        <taxon>Metazoa</taxon>
        <taxon>Ecdysozoa</taxon>
        <taxon>Nematoda</taxon>
        <taxon>Chromadorea</taxon>
        <taxon>Rhabditida</taxon>
        <taxon>Rhabditina</taxon>
        <taxon>Rhabditomorpha</taxon>
        <taxon>Strongyloidea</taxon>
        <taxon>Strongylidae</taxon>
        <taxon>Cylicostephanus</taxon>
    </lineage>
</organism>
<proteinExistence type="predicted"/>
<feature type="compositionally biased region" description="Polar residues" evidence="1">
    <location>
        <begin position="1"/>
        <end position="12"/>
    </location>
</feature>
<name>A0A3P6RXM5_CYLGO</name>
<accession>A0A3P6RXM5</accession>
<evidence type="ECO:0000313" key="3">
    <source>
        <dbReference type="Proteomes" id="UP000271889"/>
    </source>
</evidence>
<keyword evidence="3" id="KW-1185">Reference proteome</keyword>
<feature type="region of interest" description="Disordered" evidence="1">
    <location>
        <begin position="1"/>
        <end position="76"/>
    </location>
</feature>
<evidence type="ECO:0000256" key="1">
    <source>
        <dbReference type="SAM" id="MobiDB-lite"/>
    </source>
</evidence>
<sequence>METDSLSVASTQSDEEEQVTVVENPEAVTDRTSDGQQDDNGYSRHFKKNTTNTSSSASRSPGHNRNIGGGGRGGRMRQVSFQRWKGFLRIHSYNMLPYLTPH</sequence>
<dbReference type="AlphaFoldDB" id="A0A3P6RXM5"/>
<dbReference type="Proteomes" id="UP000271889">
    <property type="component" value="Unassembled WGS sequence"/>
</dbReference>
<gene>
    <name evidence="2" type="ORF">CGOC_LOCUS5861</name>
</gene>
<protein>
    <submittedName>
        <fullName evidence="2">Uncharacterized protein</fullName>
    </submittedName>
</protein>